<dbReference type="AlphaFoldDB" id="A0A060H6Q7"/>
<dbReference type="PATRIC" id="fig|155920.8.peg.355"/>
<name>A0A060H6Q7_XYLFS</name>
<evidence type="ECO:0000313" key="2">
    <source>
        <dbReference type="Proteomes" id="UP000027215"/>
    </source>
</evidence>
<dbReference type="HOGENOM" id="CLU_2048827_0_0_6"/>
<dbReference type="KEGG" id="xfs:D934_01480"/>
<accession>A0A060H6Q7</accession>
<sequence>MGDAVLIADCAVLEGDSTSPKHISLVLLAQWHHASRCVDYNASTTWTSRPDTRNYVLLPTLTLQAVPQHRRRRALTLRNFLNRTGEFPAATRLKNTSREVRPIQASKRHAVEMDTSHHAI</sequence>
<proteinExistence type="predicted"/>
<reference evidence="1 2" key="1">
    <citation type="submission" date="2013-08" db="EMBL/GenBank/DDBJ databases">
        <authorList>
            <person name="Stouthamer R."/>
            <person name="Nunney L."/>
        </authorList>
    </citation>
    <scope>NUCLEOTIDE SEQUENCE [LARGE SCALE GENOMIC DNA]</scope>
    <source>
        <strain evidence="2">ann-1</strain>
    </source>
</reference>
<dbReference type="EMBL" id="CP006696">
    <property type="protein sequence ID" value="AIC10975.1"/>
    <property type="molecule type" value="Genomic_DNA"/>
</dbReference>
<protein>
    <submittedName>
        <fullName evidence="1">Uncharacterized protein</fullName>
    </submittedName>
</protein>
<organism evidence="1 2">
    <name type="scientific">Xylella fastidiosa subsp. sandyi Ann-1</name>
    <dbReference type="NCBI Taxonomy" id="155920"/>
    <lineage>
        <taxon>Bacteria</taxon>
        <taxon>Pseudomonadati</taxon>
        <taxon>Pseudomonadota</taxon>
        <taxon>Gammaproteobacteria</taxon>
        <taxon>Lysobacterales</taxon>
        <taxon>Lysobacteraceae</taxon>
        <taxon>Xylella</taxon>
    </lineage>
</organism>
<gene>
    <name evidence="1" type="ORF">D934_01480</name>
</gene>
<evidence type="ECO:0000313" key="1">
    <source>
        <dbReference type="EMBL" id="AIC10975.1"/>
    </source>
</evidence>
<dbReference type="Proteomes" id="UP000027215">
    <property type="component" value="Chromosome"/>
</dbReference>